<dbReference type="InterPro" id="IPR045186">
    <property type="entry name" value="Indole-3-glycerol_P_synth"/>
</dbReference>
<keyword evidence="7 8" id="KW-0456">Lyase</keyword>
<comment type="caution">
    <text evidence="10">The sequence shown here is derived from an EMBL/GenBank/DDBJ whole genome shotgun (WGS) entry which is preliminary data.</text>
</comment>
<dbReference type="InterPro" id="IPR001468">
    <property type="entry name" value="Indole-3-GlycerolPSynthase_CS"/>
</dbReference>
<dbReference type="InterPro" id="IPR013798">
    <property type="entry name" value="Indole-3-glycerol_P_synth_dom"/>
</dbReference>
<evidence type="ECO:0000259" key="9">
    <source>
        <dbReference type="Pfam" id="PF00218"/>
    </source>
</evidence>
<keyword evidence="5 8" id="KW-0822">Tryptophan biosynthesis</keyword>
<dbReference type="GO" id="GO:0004640">
    <property type="term" value="F:phosphoribosylanthranilate isomerase activity"/>
    <property type="evidence" value="ECO:0007669"/>
    <property type="project" value="TreeGrafter"/>
</dbReference>
<evidence type="ECO:0000313" key="11">
    <source>
        <dbReference type="Proteomes" id="UP000266091"/>
    </source>
</evidence>
<dbReference type="InterPro" id="IPR013785">
    <property type="entry name" value="Aldolase_TIM"/>
</dbReference>
<evidence type="ECO:0000313" key="10">
    <source>
        <dbReference type="EMBL" id="GBO93122.1"/>
    </source>
</evidence>
<dbReference type="GO" id="GO:0004425">
    <property type="term" value="F:indole-3-glycerol-phosphate synthase activity"/>
    <property type="evidence" value="ECO:0007669"/>
    <property type="project" value="UniProtKB-UniRule"/>
</dbReference>
<dbReference type="GO" id="GO:0000162">
    <property type="term" value="P:L-tryptophan biosynthetic process"/>
    <property type="evidence" value="ECO:0007669"/>
    <property type="project" value="UniProtKB-UniRule"/>
</dbReference>
<organism evidence="10 11">
    <name type="scientific">Mesosutterella multiformis</name>
    <dbReference type="NCBI Taxonomy" id="2259133"/>
    <lineage>
        <taxon>Bacteria</taxon>
        <taxon>Pseudomonadati</taxon>
        <taxon>Pseudomonadota</taxon>
        <taxon>Betaproteobacteria</taxon>
        <taxon>Burkholderiales</taxon>
        <taxon>Sutterellaceae</taxon>
        <taxon>Mesosutterella</taxon>
    </lineage>
</organism>
<evidence type="ECO:0000256" key="2">
    <source>
        <dbReference type="ARBA" id="ARBA00004696"/>
    </source>
</evidence>
<comment type="pathway">
    <text evidence="2 8">Amino-acid biosynthesis; L-tryptophan biosynthesis; L-tryptophan from chorismate: step 4/5.</text>
</comment>
<dbReference type="FunFam" id="3.20.20.70:FF:000024">
    <property type="entry name" value="Indole-3-glycerol phosphate synthase"/>
    <property type="match status" value="1"/>
</dbReference>
<dbReference type="AlphaFoldDB" id="A0A388SA01"/>
<evidence type="ECO:0000256" key="7">
    <source>
        <dbReference type="ARBA" id="ARBA00023239"/>
    </source>
</evidence>
<evidence type="ECO:0000256" key="8">
    <source>
        <dbReference type="HAMAP-Rule" id="MF_00134"/>
    </source>
</evidence>
<sequence>MQGILRTIWDHKRESVRRAKERLPEASLLAEVKPLLGTPCRGFAEALRRTASERGAAVIAEVKKASPSKGLIRPDFRPAEIAASYAAGGAACLSVLTEEEFFLGGPGVLREVRQTVTLPILRKDFVLDPYQVLEARAWGADAVLLIAAALSADQMRELAQTASEVEIDVLIESHSEPEIEQALQIPGALIGINNRNLETFEVSLATTERLKRLIPDDRFAVSESGIHEKADVERVLAAGVSAFLVGEAFMRKENPGEALKELFYA</sequence>
<dbReference type="Proteomes" id="UP000266091">
    <property type="component" value="Unassembled WGS sequence"/>
</dbReference>
<reference evidence="10 11" key="1">
    <citation type="journal article" date="2018" name="Int. J. Syst. Evol. Microbiol.">
        <title>Mesosutterella multiformis gen. nov., sp. nov., a member of the family Sutterellaceae and Sutterella megalosphaeroides sp. nov., isolated from human faeces.</title>
        <authorList>
            <person name="Sakamoto M."/>
            <person name="Ikeyama N."/>
            <person name="Kunihiro T."/>
            <person name="Iino T."/>
            <person name="Yuki M."/>
            <person name="Ohkuma M."/>
        </authorList>
    </citation>
    <scope>NUCLEOTIDE SEQUENCE [LARGE SCALE GENOMIC DNA]</scope>
    <source>
        <strain evidence="10 11">4NBBH2</strain>
    </source>
</reference>
<evidence type="ECO:0000256" key="1">
    <source>
        <dbReference type="ARBA" id="ARBA00001633"/>
    </source>
</evidence>
<accession>A0A388SA01</accession>
<dbReference type="CDD" id="cd00331">
    <property type="entry name" value="IGPS"/>
    <property type="match status" value="1"/>
</dbReference>
<comment type="catalytic activity">
    <reaction evidence="1 8">
        <text>1-(2-carboxyphenylamino)-1-deoxy-D-ribulose 5-phosphate + H(+) = (1S,2R)-1-C-(indol-3-yl)glycerol 3-phosphate + CO2 + H2O</text>
        <dbReference type="Rhea" id="RHEA:23476"/>
        <dbReference type="ChEBI" id="CHEBI:15377"/>
        <dbReference type="ChEBI" id="CHEBI:15378"/>
        <dbReference type="ChEBI" id="CHEBI:16526"/>
        <dbReference type="ChEBI" id="CHEBI:58613"/>
        <dbReference type="ChEBI" id="CHEBI:58866"/>
        <dbReference type="EC" id="4.1.1.48"/>
    </reaction>
</comment>
<keyword evidence="4 8" id="KW-0210">Decarboxylase</keyword>
<name>A0A388SA01_9BURK</name>
<comment type="similarity">
    <text evidence="8">Belongs to the TrpC family.</text>
</comment>
<dbReference type="PANTHER" id="PTHR22854:SF2">
    <property type="entry name" value="INDOLE-3-GLYCEROL-PHOSPHATE SYNTHASE"/>
    <property type="match status" value="1"/>
</dbReference>
<evidence type="ECO:0000256" key="5">
    <source>
        <dbReference type="ARBA" id="ARBA00022822"/>
    </source>
</evidence>
<dbReference type="EC" id="4.1.1.48" evidence="8"/>
<feature type="domain" description="Indole-3-glycerol phosphate synthase" evidence="9">
    <location>
        <begin position="6"/>
        <end position="262"/>
    </location>
</feature>
<dbReference type="UniPathway" id="UPA00035">
    <property type="reaction ID" value="UER00043"/>
</dbReference>
<dbReference type="EMBL" id="BGZJ01000001">
    <property type="protein sequence ID" value="GBO93122.1"/>
    <property type="molecule type" value="Genomic_DNA"/>
</dbReference>
<dbReference type="Gene3D" id="3.20.20.70">
    <property type="entry name" value="Aldolase class I"/>
    <property type="match status" value="1"/>
</dbReference>
<evidence type="ECO:0000256" key="6">
    <source>
        <dbReference type="ARBA" id="ARBA00023141"/>
    </source>
</evidence>
<dbReference type="Pfam" id="PF00218">
    <property type="entry name" value="IGPS"/>
    <property type="match status" value="1"/>
</dbReference>
<protein>
    <recommendedName>
        <fullName evidence="8">Indole-3-glycerol phosphate synthase</fullName>
        <shortName evidence="8">IGPS</shortName>
        <ecNumber evidence="8">4.1.1.48</ecNumber>
    </recommendedName>
</protein>
<dbReference type="OrthoDB" id="9804217at2"/>
<gene>
    <name evidence="8 10" type="primary">trpC</name>
    <name evidence="10" type="ORF">MESMUL_04760</name>
</gene>
<dbReference type="NCBIfam" id="NF001377">
    <property type="entry name" value="PRK00278.2-4"/>
    <property type="match status" value="1"/>
</dbReference>
<evidence type="ECO:0000256" key="3">
    <source>
        <dbReference type="ARBA" id="ARBA00022605"/>
    </source>
</evidence>
<dbReference type="PANTHER" id="PTHR22854">
    <property type="entry name" value="TRYPTOPHAN BIOSYNTHESIS PROTEIN"/>
    <property type="match status" value="1"/>
</dbReference>
<proteinExistence type="inferred from homology"/>
<dbReference type="HAMAP" id="MF_00134_B">
    <property type="entry name" value="IGPS_B"/>
    <property type="match status" value="1"/>
</dbReference>
<dbReference type="PROSITE" id="PS00614">
    <property type="entry name" value="IGPS"/>
    <property type="match status" value="1"/>
</dbReference>
<dbReference type="InterPro" id="IPR011060">
    <property type="entry name" value="RibuloseP-bd_barrel"/>
</dbReference>
<evidence type="ECO:0000256" key="4">
    <source>
        <dbReference type="ARBA" id="ARBA00022793"/>
    </source>
</evidence>
<dbReference type="SUPFAM" id="SSF51366">
    <property type="entry name" value="Ribulose-phoshate binding barrel"/>
    <property type="match status" value="1"/>
</dbReference>
<dbReference type="RefSeq" id="WP_116269576.1">
    <property type="nucleotide sequence ID" value="NZ_BGZJ01000001.1"/>
</dbReference>
<keyword evidence="6 8" id="KW-0057">Aromatic amino acid biosynthesis</keyword>
<keyword evidence="3 8" id="KW-0028">Amino-acid biosynthesis</keyword>
<keyword evidence="11" id="KW-1185">Reference proteome</keyword>
<dbReference type="NCBIfam" id="NF001373">
    <property type="entry name" value="PRK00278.1-6"/>
    <property type="match status" value="1"/>
</dbReference>